<dbReference type="GO" id="GO:0009922">
    <property type="term" value="F:fatty acid elongase activity"/>
    <property type="evidence" value="ECO:0007669"/>
    <property type="project" value="InterPro"/>
</dbReference>
<evidence type="ECO:0000256" key="10">
    <source>
        <dbReference type="SAM" id="MobiDB-lite"/>
    </source>
</evidence>
<feature type="transmembrane region" description="Helical" evidence="11">
    <location>
        <begin position="73"/>
        <end position="92"/>
    </location>
</feature>
<dbReference type="OrthoDB" id="434092at2759"/>
<evidence type="ECO:0000256" key="6">
    <source>
        <dbReference type="ARBA" id="ARBA00022989"/>
    </source>
</evidence>
<dbReference type="GO" id="GO:0034625">
    <property type="term" value="P:fatty acid elongation, monounsaturated fatty acid"/>
    <property type="evidence" value="ECO:0007669"/>
    <property type="project" value="TreeGrafter"/>
</dbReference>
<dbReference type="InterPro" id="IPR002076">
    <property type="entry name" value="ELO_fam"/>
</dbReference>
<feature type="region of interest" description="Disordered" evidence="10">
    <location>
        <begin position="280"/>
        <end position="305"/>
    </location>
</feature>
<evidence type="ECO:0000256" key="5">
    <source>
        <dbReference type="ARBA" id="ARBA00022832"/>
    </source>
</evidence>
<keyword evidence="9" id="KW-0275">Fatty acid biosynthesis</keyword>
<organism evidence="12 13">
    <name type="scientific">Spirodela intermedia</name>
    <name type="common">Intermediate duckweed</name>
    <dbReference type="NCBI Taxonomy" id="51605"/>
    <lineage>
        <taxon>Eukaryota</taxon>
        <taxon>Viridiplantae</taxon>
        <taxon>Streptophyta</taxon>
        <taxon>Embryophyta</taxon>
        <taxon>Tracheophyta</taxon>
        <taxon>Spermatophyta</taxon>
        <taxon>Magnoliopsida</taxon>
        <taxon>Liliopsida</taxon>
        <taxon>Araceae</taxon>
        <taxon>Lemnoideae</taxon>
        <taxon>Spirodela</taxon>
    </lineage>
</organism>
<keyword evidence="6 11" id="KW-1133">Transmembrane helix</keyword>
<feature type="transmembrane region" description="Helical" evidence="11">
    <location>
        <begin position="129"/>
        <end position="149"/>
    </location>
</feature>
<reference evidence="12" key="1">
    <citation type="submission" date="2020-02" db="EMBL/GenBank/DDBJ databases">
        <authorList>
            <person name="Scholz U."/>
            <person name="Mascher M."/>
            <person name="Fiebig A."/>
        </authorList>
    </citation>
    <scope>NUCLEOTIDE SEQUENCE</scope>
</reference>
<gene>
    <name evidence="12" type="ORF">SI8410_10014981</name>
</gene>
<feature type="transmembrane region" description="Helical" evidence="11">
    <location>
        <begin position="161"/>
        <end position="179"/>
    </location>
</feature>
<proteinExistence type="predicted"/>
<evidence type="ECO:0000256" key="9">
    <source>
        <dbReference type="ARBA" id="ARBA00023160"/>
    </source>
</evidence>
<keyword evidence="3" id="KW-0808">Transferase</keyword>
<dbReference type="PANTHER" id="PTHR11157:SF11">
    <property type="entry name" value="ELONGATION OF FATTY ACIDS PROTEIN 3-LIKE"/>
    <property type="match status" value="1"/>
</dbReference>
<dbReference type="Proteomes" id="UP000663760">
    <property type="component" value="Chromosome 10"/>
</dbReference>
<dbReference type="GO" id="GO:0005789">
    <property type="term" value="C:endoplasmic reticulum membrane"/>
    <property type="evidence" value="ECO:0007669"/>
    <property type="project" value="TreeGrafter"/>
</dbReference>
<keyword evidence="2" id="KW-0444">Lipid biosynthesis</keyword>
<accession>A0A7I8L2M5</accession>
<dbReference type="PANTHER" id="PTHR11157">
    <property type="entry name" value="FATTY ACID ACYL TRANSFERASE-RELATED"/>
    <property type="match status" value="1"/>
</dbReference>
<keyword evidence="5" id="KW-0276">Fatty acid metabolism</keyword>
<evidence type="ECO:0000256" key="7">
    <source>
        <dbReference type="ARBA" id="ARBA00023098"/>
    </source>
</evidence>
<comment type="subcellular location">
    <subcellularLocation>
        <location evidence="1">Membrane</location>
        <topology evidence="1">Multi-pass membrane protein</topology>
    </subcellularLocation>
</comment>
<dbReference type="EMBL" id="LR746273">
    <property type="protein sequence ID" value="CAA7404303.1"/>
    <property type="molecule type" value="Genomic_DNA"/>
</dbReference>
<name>A0A7I8L2M5_SPIIN</name>
<dbReference type="GO" id="GO:0042761">
    <property type="term" value="P:very long-chain fatty acid biosynthetic process"/>
    <property type="evidence" value="ECO:0007669"/>
    <property type="project" value="TreeGrafter"/>
</dbReference>
<evidence type="ECO:0000256" key="1">
    <source>
        <dbReference type="ARBA" id="ARBA00004141"/>
    </source>
</evidence>
<evidence type="ECO:0000256" key="2">
    <source>
        <dbReference type="ARBA" id="ARBA00022516"/>
    </source>
</evidence>
<keyword evidence="4 11" id="KW-0812">Transmembrane</keyword>
<feature type="transmembrane region" description="Helical" evidence="11">
    <location>
        <begin position="249"/>
        <end position="270"/>
    </location>
</feature>
<keyword evidence="7" id="KW-0443">Lipid metabolism</keyword>
<evidence type="ECO:0000256" key="11">
    <source>
        <dbReference type="SAM" id="Phobius"/>
    </source>
</evidence>
<dbReference type="GO" id="GO:0019367">
    <property type="term" value="P:fatty acid elongation, saturated fatty acid"/>
    <property type="evidence" value="ECO:0007669"/>
    <property type="project" value="TreeGrafter"/>
</dbReference>
<evidence type="ECO:0000313" key="12">
    <source>
        <dbReference type="EMBL" id="CAA7404303.1"/>
    </source>
</evidence>
<dbReference type="Pfam" id="PF01151">
    <property type="entry name" value="ELO"/>
    <property type="match status" value="1"/>
</dbReference>
<protein>
    <submittedName>
        <fullName evidence="12">Uncharacterized protein</fullName>
    </submittedName>
</protein>
<keyword evidence="8 11" id="KW-0472">Membrane</keyword>
<dbReference type="GO" id="GO:0034626">
    <property type="term" value="P:fatty acid elongation, polyunsaturated fatty acid"/>
    <property type="evidence" value="ECO:0007669"/>
    <property type="project" value="TreeGrafter"/>
</dbReference>
<sequence>MSRGGAIEYWMTGHPAIVGFRWSPAESWGSTWWFLVASIVSYLTAALALHLLLHLAGRRRPLPLGPLPAAHSLSMFLVSSIIFAGTLLSSAAEIRETRWFWLNRRSSKLTHPLQWLLCFPPGTRSAGRVFFWSYLFYLSRFLHLLRTFFLIARRHRRRQSLAALLLTHCALVCTSFVWLEFSQSVQVAAILATTLAYAVVYGYRFWVAVGLPPAAFPGVAAGCRRLLMACNLASHAGVLLLHLCKGDCNGIGAWAFNSVLNAALLLLFFLNCRRSWEGIEDDDSSTHHGRQLAGADDGDSVQKDR</sequence>
<keyword evidence="13" id="KW-1185">Reference proteome</keyword>
<dbReference type="AlphaFoldDB" id="A0A7I8L2M5"/>
<evidence type="ECO:0000313" key="13">
    <source>
        <dbReference type="Proteomes" id="UP000663760"/>
    </source>
</evidence>
<feature type="transmembrane region" description="Helical" evidence="11">
    <location>
        <begin position="185"/>
        <end position="206"/>
    </location>
</feature>
<feature type="transmembrane region" description="Helical" evidence="11">
    <location>
        <begin position="32"/>
        <end position="53"/>
    </location>
</feature>
<evidence type="ECO:0000256" key="3">
    <source>
        <dbReference type="ARBA" id="ARBA00022679"/>
    </source>
</evidence>
<evidence type="ECO:0000256" key="8">
    <source>
        <dbReference type="ARBA" id="ARBA00023136"/>
    </source>
</evidence>
<dbReference type="GO" id="GO:0030148">
    <property type="term" value="P:sphingolipid biosynthetic process"/>
    <property type="evidence" value="ECO:0007669"/>
    <property type="project" value="TreeGrafter"/>
</dbReference>
<evidence type="ECO:0000256" key="4">
    <source>
        <dbReference type="ARBA" id="ARBA00022692"/>
    </source>
</evidence>